<dbReference type="GO" id="GO:0046872">
    <property type="term" value="F:metal ion binding"/>
    <property type="evidence" value="ECO:0007669"/>
    <property type="project" value="UniProtKB-KW"/>
</dbReference>
<proteinExistence type="predicted"/>
<feature type="domain" description="VOC" evidence="2">
    <location>
        <begin position="138"/>
        <end position="264"/>
    </location>
</feature>
<comment type="caution">
    <text evidence="3">The sequence shown here is derived from an EMBL/GenBank/DDBJ whole genome shotgun (WGS) entry which is preliminary data.</text>
</comment>
<dbReference type="InterPro" id="IPR037523">
    <property type="entry name" value="VOC_core"/>
</dbReference>
<dbReference type="EMBL" id="BMZS01000003">
    <property type="protein sequence ID" value="GHD45427.1"/>
    <property type="molecule type" value="Genomic_DNA"/>
</dbReference>
<dbReference type="PROSITE" id="PS00934">
    <property type="entry name" value="GLYOXALASE_I_1"/>
    <property type="match status" value="1"/>
</dbReference>
<dbReference type="PANTHER" id="PTHR40280:SF1">
    <property type="entry name" value="VOC DOMAIN-CONTAINING PROTEIN"/>
    <property type="match status" value="1"/>
</dbReference>
<gene>
    <name evidence="3" type="ORF">GCM10017083_13360</name>
</gene>
<dbReference type="GO" id="GO:0004462">
    <property type="term" value="F:lactoylglutathione lyase activity"/>
    <property type="evidence" value="ECO:0007669"/>
    <property type="project" value="InterPro"/>
</dbReference>
<organism evidence="3 4">
    <name type="scientific">Thalassobaculum fulvum</name>
    <dbReference type="NCBI Taxonomy" id="1633335"/>
    <lineage>
        <taxon>Bacteria</taxon>
        <taxon>Pseudomonadati</taxon>
        <taxon>Pseudomonadota</taxon>
        <taxon>Alphaproteobacteria</taxon>
        <taxon>Rhodospirillales</taxon>
        <taxon>Thalassobaculaceae</taxon>
        <taxon>Thalassobaculum</taxon>
    </lineage>
</organism>
<evidence type="ECO:0000313" key="3">
    <source>
        <dbReference type="EMBL" id="GHD45427.1"/>
    </source>
</evidence>
<dbReference type="RefSeq" id="WP_189988178.1">
    <property type="nucleotide sequence ID" value="NZ_BMZS01000003.1"/>
</dbReference>
<reference evidence="3" key="1">
    <citation type="journal article" date="2014" name="Int. J. Syst. Evol. Microbiol.">
        <title>Complete genome sequence of Corynebacterium casei LMG S-19264T (=DSM 44701T), isolated from a smear-ripened cheese.</title>
        <authorList>
            <consortium name="US DOE Joint Genome Institute (JGI-PGF)"/>
            <person name="Walter F."/>
            <person name="Albersmeier A."/>
            <person name="Kalinowski J."/>
            <person name="Ruckert C."/>
        </authorList>
    </citation>
    <scope>NUCLEOTIDE SEQUENCE</scope>
    <source>
        <strain evidence="3">KCTC 42651</strain>
    </source>
</reference>
<dbReference type="PROSITE" id="PS51819">
    <property type="entry name" value="VOC"/>
    <property type="match status" value="1"/>
</dbReference>
<sequence>MDAPYDRAREDVGNIVHLEHVNVLIPDQSLATLFYVVGLGLTRDPYLMVGTNNMWVNIGRSQMHLPSRQPTQRVRGTIGLVLPDLDRAEASLAGVRDALKGTAFRFLRNHGVLEATCPWGNRFRCHAPDPAFGPVDLGMPYVEFDVPVGTADRIAAFYEAILGAPSRVEEPDGVPCALVHAGAHQTLRFRETETPQPDYDGHHVAIYISDFSSPYRKLVERNLVTIETNRYEWRFEDIVDLKSGQTLFTVEHEVRSLTHPLFARPLVNRNPDQTQPTYARGLDAFGGRA</sequence>
<dbReference type="AlphaFoldDB" id="A0A919CNG9"/>
<dbReference type="InterPro" id="IPR018146">
    <property type="entry name" value="Glyoxalase_1_CS"/>
</dbReference>
<protein>
    <recommendedName>
        <fullName evidence="2">VOC domain-containing protein</fullName>
    </recommendedName>
</protein>
<evidence type="ECO:0000313" key="4">
    <source>
        <dbReference type="Proteomes" id="UP000630353"/>
    </source>
</evidence>
<evidence type="ECO:0000256" key="1">
    <source>
        <dbReference type="ARBA" id="ARBA00022723"/>
    </source>
</evidence>
<dbReference type="Gene3D" id="3.10.180.10">
    <property type="entry name" value="2,3-Dihydroxybiphenyl 1,2-Dioxygenase, domain 1"/>
    <property type="match status" value="1"/>
</dbReference>
<dbReference type="Proteomes" id="UP000630353">
    <property type="component" value="Unassembled WGS sequence"/>
</dbReference>
<reference evidence="3" key="2">
    <citation type="submission" date="2020-09" db="EMBL/GenBank/DDBJ databases">
        <authorList>
            <person name="Sun Q."/>
            <person name="Kim S."/>
        </authorList>
    </citation>
    <scope>NUCLEOTIDE SEQUENCE</scope>
    <source>
        <strain evidence="3">KCTC 42651</strain>
    </source>
</reference>
<dbReference type="CDD" id="cd06587">
    <property type="entry name" value="VOC"/>
    <property type="match status" value="1"/>
</dbReference>
<keyword evidence="4" id="KW-1185">Reference proteome</keyword>
<keyword evidence="1" id="KW-0479">Metal-binding</keyword>
<dbReference type="PANTHER" id="PTHR40280">
    <property type="entry name" value="BLR6907 PROTEIN"/>
    <property type="match status" value="1"/>
</dbReference>
<evidence type="ECO:0000259" key="2">
    <source>
        <dbReference type="PROSITE" id="PS51819"/>
    </source>
</evidence>
<name>A0A919CNG9_9PROT</name>
<accession>A0A919CNG9</accession>
<dbReference type="InterPro" id="IPR029068">
    <property type="entry name" value="Glyas_Bleomycin-R_OHBP_Dase"/>
</dbReference>
<dbReference type="SUPFAM" id="SSF54593">
    <property type="entry name" value="Glyoxalase/Bleomycin resistance protein/Dihydroxybiphenyl dioxygenase"/>
    <property type="match status" value="2"/>
</dbReference>